<proteinExistence type="predicted"/>
<dbReference type="RefSeq" id="WP_097098299.1">
    <property type="nucleotide sequence ID" value="NZ_OCMY01000002.1"/>
</dbReference>
<gene>
    <name evidence="1" type="ORF">SAMN06273570_4879</name>
</gene>
<sequence length="84" mass="9496">MSKNSNIKLKKIIADLAIFLDFTSEKQLASDISVEMMEHMAAELQLLGAEYRKDIVRGFLVISSEYTEDKSKFVKELPDSLGLI</sequence>
<reference evidence="2" key="1">
    <citation type="submission" date="2017-09" db="EMBL/GenBank/DDBJ databases">
        <authorList>
            <person name="Varghese N."/>
            <person name="Submissions S."/>
        </authorList>
    </citation>
    <scope>NUCLEOTIDE SEQUENCE [LARGE SCALE GENOMIC DNA]</scope>
    <source>
        <strain evidence="2">JKS000234</strain>
    </source>
</reference>
<accession>A0A286DQ98</accession>
<protein>
    <submittedName>
        <fullName evidence="1">Uncharacterized protein</fullName>
    </submittedName>
</protein>
<evidence type="ECO:0000313" key="1">
    <source>
        <dbReference type="EMBL" id="SOD60862.1"/>
    </source>
</evidence>
<dbReference type="Proteomes" id="UP000219271">
    <property type="component" value="Unassembled WGS sequence"/>
</dbReference>
<dbReference type="AlphaFoldDB" id="A0A286DQ98"/>
<dbReference type="OrthoDB" id="8780523at2"/>
<organism evidence="1 2">
    <name type="scientific">Candidatus Pantoea floridensis</name>
    <dbReference type="NCBI Taxonomy" id="1938870"/>
    <lineage>
        <taxon>Bacteria</taxon>
        <taxon>Pseudomonadati</taxon>
        <taxon>Pseudomonadota</taxon>
        <taxon>Gammaproteobacteria</taxon>
        <taxon>Enterobacterales</taxon>
        <taxon>Erwiniaceae</taxon>
        <taxon>Pantoea</taxon>
    </lineage>
</organism>
<keyword evidence="2" id="KW-1185">Reference proteome</keyword>
<evidence type="ECO:0000313" key="2">
    <source>
        <dbReference type="Proteomes" id="UP000219271"/>
    </source>
</evidence>
<name>A0A286DQ98_9GAMM</name>
<dbReference type="EMBL" id="OCMY01000002">
    <property type="protein sequence ID" value="SOD60862.1"/>
    <property type="molecule type" value="Genomic_DNA"/>
</dbReference>